<dbReference type="OrthoDB" id="51643at2157"/>
<reference evidence="9 10" key="1">
    <citation type="submission" date="2016-12" db="EMBL/GenBank/DDBJ databases">
        <title>Discovery of methanogenic haloarchaea.</title>
        <authorList>
            <person name="Sorokin D.Y."/>
            <person name="Makarova K.S."/>
            <person name="Abbas B."/>
            <person name="Ferrer M."/>
            <person name="Golyshin P.N."/>
        </authorList>
    </citation>
    <scope>NUCLEOTIDE SEQUENCE [LARGE SCALE GENOMIC DNA]</scope>
    <source>
        <strain evidence="9">AMET1</strain>
    </source>
</reference>
<keyword evidence="5" id="KW-0201">Cytochrome c-type biogenesis</keyword>
<feature type="transmembrane region" description="Helical" evidence="8">
    <location>
        <begin position="107"/>
        <end position="131"/>
    </location>
</feature>
<keyword evidence="10" id="KW-1185">Reference proteome</keyword>
<dbReference type="PANTHER" id="PTHR30070">
    <property type="entry name" value="HEME EXPORTER PROTEIN B"/>
    <property type="match status" value="1"/>
</dbReference>
<dbReference type="RefSeq" id="WP_086637181.1">
    <property type="nucleotide sequence ID" value="NZ_MRZU01000003.1"/>
</dbReference>
<dbReference type="InterPro" id="IPR003544">
    <property type="entry name" value="Cyt_c_biogenesis_CcmB"/>
</dbReference>
<accession>A0A1Y3GG12</accession>
<evidence type="ECO:0000256" key="3">
    <source>
        <dbReference type="ARBA" id="ARBA00022448"/>
    </source>
</evidence>
<dbReference type="Pfam" id="PF03379">
    <property type="entry name" value="CcmB"/>
    <property type="match status" value="1"/>
</dbReference>
<organism evidence="9 10">
    <name type="scientific">Methanonatronarchaeum thermophilum</name>
    <dbReference type="NCBI Taxonomy" id="1927129"/>
    <lineage>
        <taxon>Archaea</taxon>
        <taxon>Methanobacteriati</taxon>
        <taxon>Methanobacteriota</taxon>
        <taxon>Methanonatronarchaeia</taxon>
        <taxon>Methanonatronarchaeales</taxon>
        <taxon>Methanonatronarchaeaceae</taxon>
        <taxon>Methanonatronarchaeum</taxon>
    </lineage>
</organism>
<dbReference type="GO" id="GO:0017004">
    <property type="term" value="P:cytochrome complex assembly"/>
    <property type="evidence" value="ECO:0007669"/>
    <property type="project" value="UniProtKB-KW"/>
</dbReference>
<dbReference type="GO" id="GO:1903607">
    <property type="term" value="P:cytochrome c biosynthetic process"/>
    <property type="evidence" value="ECO:0007669"/>
    <property type="project" value="TreeGrafter"/>
</dbReference>
<comment type="subcellular location">
    <subcellularLocation>
        <location evidence="1">Membrane</location>
        <topology evidence="1">Multi-pass membrane protein</topology>
    </subcellularLocation>
</comment>
<evidence type="ECO:0000256" key="8">
    <source>
        <dbReference type="SAM" id="Phobius"/>
    </source>
</evidence>
<evidence type="ECO:0000256" key="7">
    <source>
        <dbReference type="ARBA" id="ARBA00023136"/>
    </source>
</evidence>
<protein>
    <submittedName>
        <fullName evidence="9">ABC-type transport system involved in cytochrome c biogenesis permease component</fullName>
    </submittedName>
</protein>
<keyword evidence="6 8" id="KW-1133">Transmembrane helix</keyword>
<name>A0A1Y3GG12_9EURY</name>
<feature type="transmembrane region" description="Helical" evidence="8">
    <location>
        <begin position="171"/>
        <end position="192"/>
    </location>
</feature>
<dbReference type="Proteomes" id="UP000195137">
    <property type="component" value="Unassembled WGS sequence"/>
</dbReference>
<gene>
    <name evidence="9" type="ORF">AMET1_0796</name>
</gene>
<dbReference type="GO" id="GO:0015232">
    <property type="term" value="F:heme transmembrane transporter activity"/>
    <property type="evidence" value="ECO:0007669"/>
    <property type="project" value="InterPro"/>
</dbReference>
<evidence type="ECO:0000256" key="4">
    <source>
        <dbReference type="ARBA" id="ARBA00022692"/>
    </source>
</evidence>
<sequence length="226" mass="25184">MRIYLSKTLVLVYKDLLVEMKTKEMLTTMLAFSTMVIIILNFALPSYSVSEFKEIFPGLLWITFVFAGILGLNQSFAFERESNSIKGVLQTPIDWSAIYLGKTISNYIIILSVELLTLLVFIALFNLTWIIEYLPKIVLVILVGTFGFISVGTLLSAITSSSRLQTMILPVLLFPVILPILVGSVEATQLAITGGGDYIPWIQLLIAYAVIFFTASILTFNYVMGE</sequence>
<feature type="transmembrane region" description="Helical" evidence="8">
    <location>
        <begin position="25"/>
        <end position="43"/>
    </location>
</feature>
<proteinExistence type="inferred from homology"/>
<comment type="similarity">
    <text evidence="2">Belongs to the CcmB/CycW/HelB family.</text>
</comment>
<feature type="transmembrane region" description="Helical" evidence="8">
    <location>
        <begin position="198"/>
        <end position="223"/>
    </location>
</feature>
<keyword evidence="3" id="KW-0813">Transport</keyword>
<dbReference type="GO" id="GO:0005886">
    <property type="term" value="C:plasma membrane"/>
    <property type="evidence" value="ECO:0007669"/>
    <property type="project" value="TreeGrafter"/>
</dbReference>
<dbReference type="EMBL" id="MRZU01000003">
    <property type="protein sequence ID" value="OUJ19144.1"/>
    <property type="molecule type" value="Genomic_DNA"/>
</dbReference>
<comment type="caution">
    <text evidence="9">The sequence shown here is derived from an EMBL/GenBank/DDBJ whole genome shotgun (WGS) entry which is preliminary data.</text>
</comment>
<keyword evidence="4 8" id="KW-0812">Transmembrane</keyword>
<evidence type="ECO:0000313" key="9">
    <source>
        <dbReference type="EMBL" id="OUJ19144.1"/>
    </source>
</evidence>
<keyword evidence="7 8" id="KW-0472">Membrane</keyword>
<evidence type="ECO:0000256" key="5">
    <source>
        <dbReference type="ARBA" id="ARBA00022748"/>
    </source>
</evidence>
<evidence type="ECO:0000313" key="10">
    <source>
        <dbReference type="Proteomes" id="UP000195137"/>
    </source>
</evidence>
<feature type="transmembrane region" description="Helical" evidence="8">
    <location>
        <begin position="137"/>
        <end position="159"/>
    </location>
</feature>
<evidence type="ECO:0000256" key="6">
    <source>
        <dbReference type="ARBA" id="ARBA00022989"/>
    </source>
</evidence>
<dbReference type="PANTHER" id="PTHR30070:SF1">
    <property type="entry name" value="CYTOCHROME C BIOGENESIS B-RELATED"/>
    <property type="match status" value="1"/>
</dbReference>
<evidence type="ECO:0000256" key="1">
    <source>
        <dbReference type="ARBA" id="ARBA00004141"/>
    </source>
</evidence>
<evidence type="ECO:0000256" key="2">
    <source>
        <dbReference type="ARBA" id="ARBA00010544"/>
    </source>
</evidence>
<dbReference type="AlphaFoldDB" id="A0A1Y3GG12"/>
<feature type="transmembrane region" description="Helical" evidence="8">
    <location>
        <begin position="55"/>
        <end position="72"/>
    </location>
</feature>